<accession>A0ABV5WRL9</accession>
<dbReference type="InterPro" id="IPR029050">
    <property type="entry name" value="Immunoprotect_excell_Ig-like"/>
</dbReference>
<feature type="compositionally biased region" description="Low complexity" evidence="2">
    <location>
        <begin position="37"/>
        <end position="51"/>
    </location>
</feature>
<feature type="region of interest" description="Disordered" evidence="2">
    <location>
        <begin position="32"/>
        <end position="58"/>
    </location>
</feature>
<comment type="caution">
    <text evidence="4">The sequence shown here is derived from an EMBL/GenBank/DDBJ whole genome shotgun (WGS) entry which is preliminary data.</text>
</comment>
<sequence>MKTSLLKKWWIWVLAIVGVFLFVSLLNPADDHADTRPASSASKKTTASSKPASDDQKVHAVGEAAVINGVELKVNKVDKSASENAGFSTPKTGNQYYQVNVTLTNKGAKEINYNPLDFKIKAGGNMTDFDEFAVDDDNRLETGSLTKGGTVTGNIVAQAPTDGTVELIYTPSFFSEKHLTFKLQ</sequence>
<evidence type="ECO:0000256" key="2">
    <source>
        <dbReference type="SAM" id="MobiDB-lite"/>
    </source>
</evidence>
<keyword evidence="1" id="KW-0732">Signal</keyword>
<dbReference type="RefSeq" id="WP_137642293.1">
    <property type="nucleotide sequence ID" value="NZ_BJEA01000007.1"/>
</dbReference>
<gene>
    <name evidence="4" type="ORF">ACFFLI_02730</name>
</gene>
<dbReference type="Proteomes" id="UP001589691">
    <property type="component" value="Unassembled WGS sequence"/>
</dbReference>
<keyword evidence="5" id="KW-1185">Reference proteome</keyword>
<name>A0ABV5WRL9_9LACO</name>
<evidence type="ECO:0000256" key="1">
    <source>
        <dbReference type="ARBA" id="ARBA00022729"/>
    </source>
</evidence>
<organism evidence="4 5">
    <name type="scientific">Lactiplantibacillus modestisalitolerans</name>
    <dbReference type="NCBI Taxonomy" id="1457219"/>
    <lineage>
        <taxon>Bacteria</taxon>
        <taxon>Bacillati</taxon>
        <taxon>Bacillota</taxon>
        <taxon>Bacilli</taxon>
        <taxon>Lactobacillales</taxon>
        <taxon>Lactobacillaceae</taxon>
        <taxon>Lactiplantibacillus</taxon>
    </lineage>
</organism>
<protein>
    <submittedName>
        <fullName evidence="4">DUF4352 domain-containing protein</fullName>
    </submittedName>
</protein>
<proteinExistence type="predicted"/>
<dbReference type="InterPro" id="IPR029051">
    <property type="entry name" value="DUF4352"/>
</dbReference>
<dbReference type="Pfam" id="PF11611">
    <property type="entry name" value="DUF4352"/>
    <property type="match status" value="1"/>
</dbReference>
<dbReference type="Gene3D" id="2.60.40.1240">
    <property type="match status" value="1"/>
</dbReference>
<feature type="domain" description="DUF4352" evidence="3">
    <location>
        <begin position="60"/>
        <end position="177"/>
    </location>
</feature>
<evidence type="ECO:0000259" key="3">
    <source>
        <dbReference type="Pfam" id="PF11611"/>
    </source>
</evidence>
<dbReference type="EMBL" id="JBHLZY010000005">
    <property type="protein sequence ID" value="MFB9768786.1"/>
    <property type="molecule type" value="Genomic_DNA"/>
</dbReference>
<evidence type="ECO:0000313" key="4">
    <source>
        <dbReference type="EMBL" id="MFB9768786.1"/>
    </source>
</evidence>
<reference evidence="4 5" key="1">
    <citation type="submission" date="2024-09" db="EMBL/GenBank/DDBJ databases">
        <authorList>
            <person name="Sun Q."/>
            <person name="Mori K."/>
        </authorList>
    </citation>
    <scope>NUCLEOTIDE SEQUENCE [LARGE SCALE GENOMIC DNA]</scope>
    <source>
        <strain evidence="4 5">TBRC 4576</strain>
    </source>
</reference>
<evidence type="ECO:0000313" key="5">
    <source>
        <dbReference type="Proteomes" id="UP001589691"/>
    </source>
</evidence>